<keyword evidence="1" id="KW-0175">Coiled coil</keyword>
<dbReference type="AlphaFoldDB" id="A0A9Y1FMP5"/>
<name>A0A9Y1FMP5_9ARCH</name>
<accession>A0A9Y1FMP5</accession>
<sequence>MTVIIHDEKKNNSTEQISFTGNWYIDAGILGYIFLIEDVYGESFDKIISQPLYKEKFYYAYFLYYIKETAIKWINKQDLASKSKTKKKHFEEMKRNLQKELLSYKNVPSSFQSPNEVRQAIIDINNHFKDEIKESFSEFECDLKNSFGSKTSPNVLKKIENVGIIFTEPFFLNLPFCNPSKNKKGKESDVFLAFEDMLYRTKIKGSDTPNALDKTISKFMFAESEALNILYCKIQTLDDFNELFEQSVIIYLLCFPIAFTSFFEPKFILFYTNNLHSSYHINKSIRLSLNRLEKKDRNKDVLKVTWNSILDYMFEQKSIFSLENMYVIEHDGVDNQQNIQSVNYIGISKLHASILLDNKIRSNINIYLKYQKIKKKYKQKWLLREFISGRPLYPLILQHCLLCITDSSNKIFRFSSSLYSLIIEAIIRELKNEKRLFSKDFFSDYNFLVRDINEEIRNSSYYSSLILSLIPKDEKLKLSTDLIHILLKKQKIYFLNYLLKKLNECNKKDSKKLLKKINKWLFDKVVLNEHSWQEYALIIILQLIK</sequence>
<gene>
    <name evidence="2" type="ORF">K9W46_09550</name>
</gene>
<organism evidence="2">
    <name type="scientific">Candidatus Heimdallarchaeum endolithica</name>
    <dbReference type="NCBI Taxonomy" id="2876572"/>
    <lineage>
        <taxon>Archaea</taxon>
        <taxon>Promethearchaeati</taxon>
        <taxon>Candidatus Heimdallarchaeota</taxon>
        <taxon>Candidatus Heimdallarchaeia (ex Rinke et al. 2021) (nom. nud.)</taxon>
        <taxon>Candidatus Heimdallarchaeales</taxon>
        <taxon>Candidatus Heimdallarchaeaceae</taxon>
        <taxon>Candidatus Heimdallarchaeum</taxon>
    </lineage>
</organism>
<feature type="coiled-coil region" evidence="1">
    <location>
        <begin position="80"/>
        <end position="107"/>
    </location>
</feature>
<evidence type="ECO:0000313" key="2">
    <source>
        <dbReference type="EMBL" id="UJG42625.1"/>
    </source>
</evidence>
<dbReference type="EMBL" id="CP084167">
    <property type="protein sequence ID" value="UJG42625.1"/>
    <property type="molecule type" value="Genomic_DNA"/>
</dbReference>
<proteinExistence type="predicted"/>
<reference evidence="2" key="1">
    <citation type="journal article" date="2022" name="Nat. Microbiol.">
        <title>Unique mobile elements and scalable gene flow at the prokaryote-eukaryote boundary revealed by circularized Asgard archaea genomes.</title>
        <authorList>
            <person name="Wu F."/>
            <person name="Speth D.R."/>
            <person name="Philosof A."/>
            <person name="Cremiere A."/>
            <person name="Narayanan A."/>
            <person name="Barco R.A."/>
            <person name="Connon S.A."/>
            <person name="Amend J.P."/>
            <person name="Antoshechkin I.A."/>
            <person name="Orphan V.J."/>
        </authorList>
    </citation>
    <scope>NUCLEOTIDE SEQUENCE</scope>
    <source>
        <strain evidence="2">PR6</strain>
    </source>
</reference>
<protein>
    <submittedName>
        <fullName evidence="2">Uncharacterized protein</fullName>
    </submittedName>
</protein>
<evidence type="ECO:0000256" key="1">
    <source>
        <dbReference type="SAM" id="Coils"/>
    </source>
</evidence>
<dbReference type="Proteomes" id="UP001200513">
    <property type="component" value="Chromosome"/>
</dbReference>